<reference evidence="1 2" key="1">
    <citation type="submission" date="2017-09" db="EMBL/GenBank/DDBJ databases">
        <title>Large-scale bioinformatics analysis of Bacillus genomes uncovers conserved roles of natural products in bacterial physiology.</title>
        <authorList>
            <consortium name="Agbiome Team Llc"/>
            <person name="Bleich R.M."/>
            <person name="Grubbs K.J."/>
            <person name="Santa Maria K.C."/>
            <person name="Allen S.E."/>
            <person name="Farag S."/>
            <person name="Shank E.A."/>
            <person name="Bowers A."/>
        </authorList>
    </citation>
    <scope>NUCLEOTIDE SEQUENCE [LARGE SCALE GENOMIC DNA]</scope>
    <source>
        <strain evidence="1 2">AFS065610</strain>
    </source>
</reference>
<dbReference type="GO" id="GO:0016740">
    <property type="term" value="F:transferase activity"/>
    <property type="evidence" value="ECO:0007669"/>
    <property type="project" value="UniProtKB-KW"/>
</dbReference>
<accession>A0A2B6S281</accession>
<proteinExistence type="predicted"/>
<comment type="caution">
    <text evidence="1">The sequence shown here is derived from an EMBL/GenBank/DDBJ whole genome shotgun (WGS) entry which is preliminary data.</text>
</comment>
<dbReference type="Proteomes" id="UP000223472">
    <property type="component" value="Unassembled WGS sequence"/>
</dbReference>
<sequence length="68" mass="8261">MFFIFPLLPLGWYFADYKLSKATTIEYMWGYKELALNHRHALGLKEIENKEIEMFLKRKAEIDEFEEL</sequence>
<dbReference type="EMBL" id="NVIY01000004">
    <property type="protein sequence ID" value="PGD39720.1"/>
    <property type="molecule type" value="Genomic_DNA"/>
</dbReference>
<evidence type="ECO:0000313" key="2">
    <source>
        <dbReference type="Proteomes" id="UP000223472"/>
    </source>
</evidence>
<gene>
    <name evidence="1" type="ORF">COM27_01900</name>
</gene>
<name>A0A2B6S281_9BACI</name>
<dbReference type="AlphaFoldDB" id="A0A2B6S281"/>
<evidence type="ECO:0000313" key="1">
    <source>
        <dbReference type="EMBL" id="PGD39720.1"/>
    </source>
</evidence>
<protein>
    <submittedName>
        <fullName evidence="1">GNAT family acetyltransferase</fullName>
    </submittedName>
</protein>
<keyword evidence="1" id="KW-0808">Transferase</keyword>
<organism evidence="1 2">
    <name type="scientific">Bacillus wiedmannii</name>
    <dbReference type="NCBI Taxonomy" id="1890302"/>
    <lineage>
        <taxon>Bacteria</taxon>
        <taxon>Bacillati</taxon>
        <taxon>Bacillota</taxon>
        <taxon>Bacilli</taxon>
        <taxon>Bacillales</taxon>
        <taxon>Bacillaceae</taxon>
        <taxon>Bacillus</taxon>
        <taxon>Bacillus cereus group</taxon>
    </lineage>
</organism>